<dbReference type="Proteomes" id="UP001238450">
    <property type="component" value="Unassembled WGS sequence"/>
</dbReference>
<comment type="caution">
    <text evidence="2">The sequence shown here is derived from an EMBL/GenBank/DDBJ whole genome shotgun (WGS) entry which is preliminary data.</text>
</comment>
<keyword evidence="3" id="KW-1185">Reference proteome</keyword>
<accession>A0AAJ1TH22</accession>
<evidence type="ECO:0000256" key="1">
    <source>
        <dbReference type="SAM" id="MobiDB-lite"/>
    </source>
</evidence>
<dbReference type="RefSeq" id="WP_307254640.1">
    <property type="nucleotide sequence ID" value="NZ_JAUSUV010000017.1"/>
</dbReference>
<reference evidence="2 3" key="1">
    <citation type="submission" date="2023-07" db="EMBL/GenBank/DDBJ databases">
        <title>Genomic Encyclopedia of Type Strains, Phase IV (KMG-IV): sequencing the most valuable type-strain genomes for metagenomic binning, comparative biology and taxonomic classification.</title>
        <authorList>
            <person name="Goeker M."/>
        </authorList>
    </citation>
    <scope>NUCLEOTIDE SEQUENCE [LARGE SCALE GENOMIC DNA]</scope>
    <source>
        <strain evidence="2 3">DSM 46876</strain>
    </source>
</reference>
<proteinExistence type="predicted"/>
<name>A0AAJ1TH22_9BACL</name>
<feature type="compositionally biased region" description="Basic residues" evidence="1">
    <location>
        <begin position="144"/>
        <end position="154"/>
    </location>
</feature>
<evidence type="ECO:0000313" key="3">
    <source>
        <dbReference type="Proteomes" id="UP001238450"/>
    </source>
</evidence>
<dbReference type="AlphaFoldDB" id="A0AAJ1TH22"/>
<gene>
    <name evidence="2" type="ORF">J2Z48_002932</name>
</gene>
<dbReference type="EMBL" id="JAUSUV010000017">
    <property type="protein sequence ID" value="MDQ0418728.1"/>
    <property type="molecule type" value="Genomic_DNA"/>
</dbReference>
<sequence length="173" mass="18544">MSGETKQYSPGDVITIRTKKDTPTFIMSLINDTKAQGGTGALLDHLISSMKQTGVNQKKGIYLPLPPGVTQEEIGQIEDNEPLMNLIANIIKTSISLDSPLQFPINHAIKGNEEATTKLIAVEGEATAPSPPPSLPMQQEAAKKPPRAKAKRMSALKSSGLTDLKNSFNQPSP</sequence>
<protein>
    <submittedName>
        <fullName evidence="2">Uncharacterized protein</fullName>
    </submittedName>
</protein>
<feature type="region of interest" description="Disordered" evidence="1">
    <location>
        <begin position="124"/>
        <end position="173"/>
    </location>
</feature>
<feature type="compositionally biased region" description="Polar residues" evidence="1">
    <location>
        <begin position="156"/>
        <end position="173"/>
    </location>
</feature>
<evidence type="ECO:0000313" key="2">
    <source>
        <dbReference type="EMBL" id="MDQ0418728.1"/>
    </source>
</evidence>
<organism evidence="2 3">
    <name type="scientific">Croceifilum oryzae</name>
    <dbReference type="NCBI Taxonomy" id="1553429"/>
    <lineage>
        <taxon>Bacteria</taxon>
        <taxon>Bacillati</taxon>
        <taxon>Bacillota</taxon>
        <taxon>Bacilli</taxon>
        <taxon>Bacillales</taxon>
        <taxon>Thermoactinomycetaceae</taxon>
        <taxon>Croceifilum</taxon>
    </lineage>
</organism>